<dbReference type="PROSITE" id="PS51352">
    <property type="entry name" value="THIOREDOXIN_2"/>
    <property type="match status" value="1"/>
</dbReference>
<keyword evidence="6" id="KW-1185">Reference proteome</keyword>
<dbReference type="OrthoDB" id="9813820at2"/>
<dbReference type="Proteomes" id="UP000011131">
    <property type="component" value="Chromosome"/>
</dbReference>
<dbReference type="Gene3D" id="3.40.30.10">
    <property type="entry name" value="Glutaredoxin"/>
    <property type="match status" value="1"/>
</dbReference>
<evidence type="ECO:0000313" key="6">
    <source>
        <dbReference type="Proteomes" id="UP000011131"/>
    </source>
</evidence>
<dbReference type="InterPro" id="IPR050553">
    <property type="entry name" value="Thioredoxin_ResA/DsbE_sf"/>
</dbReference>
<dbReference type="EMBL" id="CP004025">
    <property type="protein sequence ID" value="AGC48325.1"/>
    <property type="molecule type" value="Genomic_DNA"/>
</dbReference>
<dbReference type="PROSITE" id="PS00194">
    <property type="entry name" value="THIOREDOXIN_1"/>
    <property type="match status" value="1"/>
</dbReference>
<keyword evidence="2" id="KW-0201">Cytochrome c-type biogenesis</keyword>
<dbReference type="InterPro" id="IPR013740">
    <property type="entry name" value="Redoxin"/>
</dbReference>
<name>L7UK84_MYXSD</name>
<dbReference type="GO" id="GO:0017004">
    <property type="term" value="P:cytochrome complex assembly"/>
    <property type="evidence" value="ECO:0007669"/>
    <property type="project" value="UniProtKB-KW"/>
</dbReference>
<dbReference type="CDD" id="cd02966">
    <property type="entry name" value="TlpA_like_family"/>
    <property type="match status" value="1"/>
</dbReference>
<dbReference type="Pfam" id="PF08534">
    <property type="entry name" value="Redoxin"/>
    <property type="match status" value="1"/>
</dbReference>
<dbReference type="HOGENOM" id="CLU_042529_11_0_7"/>
<dbReference type="eggNOG" id="COG0526">
    <property type="taxonomic scope" value="Bacteria"/>
</dbReference>
<evidence type="ECO:0000256" key="1">
    <source>
        <dbReference type="ARBA" id="ARBA00004196"/>
    </source>
</evidence>
<dbReference type="KEGG" id="msd:MYSTI_07053"/>
<feature type="domain" description="Thioredoxin" evidence="4">
    <location>
        <begin position="23"/>
        <end position="164"/>
    </location>
</feature>
<proteinExistence type="predicted"/>
<dbReference type="AlphaFoldDB" id="L7UK84"/>
<protein>
    <submittedName>
        <fullName evidence="5">Thioredoxin family protein</fullName>
    </submittedName>
</protein>
<evidence type="ECO:0000256" key="3">
    <source>
        <dbReference type="ARBA" id="ARBA00023284"/>
    </source>
</evidence>
<sequence length="172" mass="18356">MPSPRPRALGLSTLALLLGVLVVLPGCRTDSTPSYIRLQGAAPVLQGAPGTRAVLVTFWATWCPPCRKETPSLVELAQKPPEGLSVMVFSHDMDMAAVESFLRGPPAPALHLRLDEDHAAARAFGVETLPTAILVVDGQQVARFSGSKDWSSQAMRRLLEKLSHTGEPGTAP</sequence>
<dbReference type="PANTHER" id="PTHR42852">
    <property type="entry name" value="THIOL:DISULFIDE INTERCHANGE PROTEIN DSBE"/>
    <property type="match status" value="1"/>
</dbReference>
<dbReference type="InterPro" id="IPR013766">
    <property type="entry name" value="Thioredoxin_domain"/>
</dbReference>
<comment type="subcellular location">
    <subcellularLocation>
        <location evidence="1">Cell envelope</location>
    </subcellularLocation>
</comment>
<evidence type="ECO:0000256" key="2">
    <source>
        <dbReference type="ARBA" id="ARBA00022748"/>
    </source>
</evidence>
<organism evidence="5 6">
    <name type="scientific">Myxococcus stipitatus (strain DSM 14675 / JCM 12634 / Mx s8)</name>
    <dbReference type="NCBI Taxonomy" id="1278073"/>
    <lineage>
        <taxon>Bacteria</taxon>
        <taxon>Pseudomonadati</taxon>
        <taxon>Myxococcota</taxon>
        <taxon>Myxococcia</taxon>
        <taxon>Myxococcales</taxon>
        <taxon>Cystobacterineae</taxon>
        <taxon>Myxococcaceae</taxon>
        <taxon>Myxococcus</taxon>
    </lineage>
</organism>
<dbReference type="PANTHER" id="PTHR42852:SF18">
    <property type="entry name" value="CHROMOSOME UNDETERMINED SCAFFOLD_47, WHOLE GENOME SHOTGUN SEQUENCE"/>
    <property type="match status" value="1"/>
</dbReference>
<dbReference type="STRING" id="1278073.MYSTI_07053"/>
<keyword evidence="3" id="KW-0676">Redox-active center</keyword>
<evidence type="ECO:0000259" key="4">
    <source>
        <dbReference type="PROSITE" id="PS51352"/>
    </source>
</evidence>
<dbReference type="GO" id="GO:0030313">
    <property type="term" value="C:cell envelope"/>
    <property type="evidence" value="ECO:0007669"/>
    <property type="project" value="UniProtKB-SubCell"/>
</dbReference>
<dbReference type="InterPro" id="IPR017937">
    <property type="entry name" value="Thioredoxin_CS"/>
</dbReference>
<gene>
    <name evidence="5" type="ordered locus">MYSTI_07053</name>
</gene>
<evidence type="ECO:0000313" key="5">
    <source>
        <dbReference type="EMBL" id="AGC48325.1"/>
    </source>
</evidence>
<dbReference type="GO" id="GO:0016491">
    <property type="term" value="F:oxidoreductase activity"/>
    <property type="evidence" value="ECO:0007669"/>
    <property type="project" value="InterPro"/>
</dbReference>
<dbReference type="PATRIC" id="fig|1278073.3.peg.7162"/>
<accession>L7UK84</accession>
<dbReference type="InterPro" id="IPR036249">
    <property type="entry name" value="Thioredoxin-like_sf"/>
</dbReference>
<reference evidence="5 6" key="1">
    <citation type="journal article" date="2013" name="Genome Announc.">
        <title>Complete genome sequence of Myxococcus stipitatus strain DSM 14675, a fruiting myxobacterium.</title>
        <authorList>
            <person name="Huntley S."/>
            <person name="Kneip S."/>
            <person name="Treuner-Lange A."/>
            <person name="Sogaard-Andersen L."/>
        </authorList>
    </citation>
    <scope>NUCLEOTIDE SEQUENCE [LARGE SCALE GENOMIC DNA]</scope>
    <source>
        <strain evidence="6">DSM 14675 / JCM 12634 / Mx s8</strain>
    </source>
</reference>
<dbReference type="SUPFAM" id="SSF52833">
    <property type="entry name" value="Thioredoxin-like"/>
    <property type="match status" value="1"/>
</dbReference>